<evidence type="ECO:0000259" key="1">
    <source>
        <dbReference type="Pfam" id="PF12167"/>
    </source>
</evidence>
<protein>
    <recommendedName>
        <fullName evidence="1">Min27-like integrase DNA-binding domain-containing protein</fullName>
    </recommendedName>
</protein>
<feature type="domain" description="Min27-like integrase DNA-binding" evidence="1">
    <location>
        <begin position="6"/>
        <end position="68"/>
    </location>
</feature>
<accession>A0ABX3UWM8</accession>
<evidence type="ECO:0000313" key="2">
    <source>
        <dbReference type="EMBL" id="ORN01969.1"/>
    </source>
</evidence>
<sequence>MSAYPTGVAPNKNHLRIWFMYEGKRRWEALGVPDTPKNRKVTGELRSNIVYRIKTGTFNYRSQSPDSPLFKNEIDSPKSLAISDAADLWLKLKKPDWANSSYVTTERRVRVTLDHIGNSRDIRSIMQKDLLNLRIELLNGSYFTGRKMNIE</sequence>
<dbReference type="InterPro" id="IPR022000">
    <property type="entry name" value="Min27-like_integrase_DNA_bind"/>
</dbReference>
<organism evidence="2 3">
    <name type="scientific">Pantoea septica</name>
    <dbReference type="NCBI Taxonomy" id="472695"/>
    <lineage>
        <taxon>Bacteria</taxon>
        <taxon>Pseudomonadati</taxon>
        <taxon>Pseudomonadota</taxon>
        <taxon>Gammaproteobacteria</taxon>
        <taxon>Enterobacterales</taxon>
        <taxon>Erwiniaceae</taxon>
        <taxon>Pantoea</taxon>
    </lineage>
</organism>
<proteinExistence type="predicted"/>
<dbReference type="Pfam" id="PF12167">
    <property type="entry name" value="Arm-DNA-bind_2"/>
    <property type="match status" value="1"/>
</dbReference>
<dbReference type="RefSeq" id="WP_244277504.1">
    <property type="nucleotide sequence ID" value="NZ_MLJJ01000006.1"/>
</dbReference>
<reference evidence="2 3" key="1">
    <citation type="journal article" date="2017" name="Antonie Van Leeuwenhoek">
        <title>Phylogenomic resolution of the bacterial genus Pantoea and its relationship with Erwinia and Tatumella.</title>
        <authorList>
            <person name="Palmer M."/>
            <person name="Steenkamp E.T."/>
            <person name="Coetzee M.P."/>
            <person name="Chan W.Y."/>
            <person name="van Zyl E."/>
            <person name="De Maayer P."/>
            <person name="Coutinho T.A."/>
            <person name="Blom J."/>
            <person name="Smits T.H."/>
            <person name="Duffy B."/>
            <person name="Venter S.N."/>
        </authorList>
    </citation>
    <scope>NUCLEOTIDE SEQUENCE [LARGE SCALE GENOMIC DNA]</scope>
    <source>
        <strain evidence="2 3">LMG 5345</strain>
    </source>
</reference>
<name>A0ABX3UWM8_9GAMM</name>
<dbReference type="EMBL" id="MLJJ01000006">
    <property type="protein sequence ID" value="ORN01969.1"/>
    <property type="molecule type" value="Genomic_DNA"/>
</dbReference>
<comment type="caution">
    <text evidence="2">The sequence shown here is derived from an EMBL/GenBank/DDBJ whole genome shotgun (WGS) entry which is preliminary data.</text>
</comment>
<dbReference type="Proteomes" id="UP000193785">
    <property type="component" value="Unassembled WGS sequence"/>
</dbReference>
<evidence type="ECO:0000313" key="3">
    <source>
        <dbReference type="Proteomes" id="UP000193785"/>
    </source>
</evidence>
<keyword evidence="3" id="KW-1185">Reference proteome</keyword>
<gene>
    <name evidence="2" type="ORF">HA46_04870</name>
</gene>